<dbReference type="Proteomes" id="UP000828941">
    <property type="component" value="Chromosome 6"/>
</dbReference>
<comment type="caution">
    <text evidence="1">The sequence shown here is derived from an EMBL/GenBank/DDBJ whole genome shotgun (WGS) entry which is preliminary data.</text>
</comment>
<gene>
    <name evidence="1" type="ORF">L6164_014708</name>
</gene>
<sequence length="313" mass="34969">MIETQAQMMKSAEDSHMSPSPSFSSYSSETLAEIAARVIEELRRDSHSLSDDAHYASWETQDFLHHNDDRNELDDGVADDNDDFEFAFVCREPESSPVSADDIFYNGQIKPMYPLFDRNLFFAQYPDFTPRNDSVVSTSAAPTGKETAPSPVRRHRLPLRKLMFEERETSSLSSSTSEADDDGLNNLAPGTYCVWSAKSATKKSNSTGSTSKRWKLRDLLLRSHSEGKARPPLFLTSSKRTNKVANDVTNTKSDEKSTSADKNAIDHAKSRSRAVATAEDGDPTKKKSFLPYRQELVGLFNNVNGLGRNLHPF</sequence>
<proteinExistence type="predicted"/>
<evidence type="ECO:0000313" key="1">
    <source>
        <dbReference type="EMBL" id="KAI4336141.1"/>
    </source>
</evidence>
<protein>
    <submittedName>
        <fullName evidence="1">Uncharacterized protein</fullName>
    </submittedName>
</protein>
<reference evidence="1 2" key="1">
    <citation type="journal article" date="2022" name="DNA Res.">
        <title>Chromosomal-level genome assembly of the orchid tree Bauhinia variegata (Leguminosae; Cercidoideae) supports the allotetraploid origin hypothesis of Bauhinia.</title>
        <authorList>
            <person name="Zhong Y."/>
            <person name="Chen Y."/>
            <person name="Zheng D."/>
            <person name="Pang J."/>
            <person name="Liu Y."/>
            <person name="Luo S."/>
            <person name="Meng S."/>
            <person name="Qian L."/>
            <person name="Wei D."/>
            <person name="Dai S."/>
            <person name="Zhou R."/>
        </authorList>
    </citation>
    <scope>NUCLEOTIDE SEQUENCE [LARGE SCALE GENOMIC DNA]</scope>
    <source>
        <strain evidence="1">BV-YZ2020</strain>
    </source>
</reference>
<name>A0ACB9NIT0_BAUVA</name>
<organism evidence="1 2">
    <name type="scientific">Bauhinia variegata</name>
    <name type="common">Purple orchid tree</name>
    <name type="synonym">Phanera variegata</name>
    <dbReference type="NCBI Taxonomy" id="167791"/>
    <lineage>
        <taxon>Eukaryota</taxon>
        <taxon>Viridiplantae</taxon>
        <taxon>Streptophyta</taxon>
        <taxon>Embryophyta</taxon>
        <taxon>Tracheophyta</taxon>
        <taxon>Spermatophyta</taxon>
        <taxon>Magnoliopsida</taxon>
        <taxon>eudicotyledons</taxon>
        <taxon>Gunneridae</taxon>
        <taxon>Pentapetalae</taxon>
        <taxon>rosids</taxon>
        <taxon>fabids</taxon>
        <taxon>Fabales</taxon>
        <taxon>Fabaceae</taxon>
        <taxon>Cercidoideae</taxon>
        <taxon>Cercideae</taxon>
        <taxon>Bauhiniinae</taxon>
        <taxon>Bauhinia</taxon>
    </lineage>
</organism>
<dbReference type="EMBL" id="CM039431">
    <property type="protein sequence ID" value="KAI4336141.1"/>
    <property type="molecule type" value="Genomic_DNA"/>
</dbReference>
<accession>A0ACB9NIT0</accession>
<evidence type="ECO:0000313" key="2">
    <source>
        <dbReference type="Proteomes" id="UP000828941"/>
    </source>
</evidence>
<keyword evidence="2" id="KW-1185">Reference proteome</keyword>